<organism evidence="8 9">
    <name type="scientific">Ileibacterium valens</name>
    <dbReference type="NCBI Taxonomy" id="1862668"/>
    <lineage>
        <taxon>Bacteria</taxon>
        <taxon>Bacillati</taxon>
        <taxon>Bacillota</taxon>
        <taxon>Erysipelotrichia</taxon>
        <taxon>Erysipelotrichales</taxon>
        <taxon>Erysipelotrichaceae</taxon>
        <taxon>Ileibacterium</taxon>
    </lineage>
</organism>
<comment type="caution">
    <text evidence="8">The sequence shown here is derived from an EMBL/GenBank/DDBJ whole genome shotgun (WGS) entry which is preliminary data.</text>
</comment>
<dbReference type="SUPFAM" id="SSF53383">
    <property type="entry name" value="PLP-dependent transferases"/>
    <property type="match status" value="1"/>
</dbReference>
<dbReference type="InterPro" id="IPR015424">
    <property type="entry name" value="PyrdxlP-dep_Trfase"/>
</dbReference>
<dbReference type="EMBL" id="MPJW01000165">
    <property type="protein sequence ID" value="OLU38434.1"/>
    <property type="molecule type" value="Genomic_DNA"/>
</dbReference>
<dbReference type="CDD" id="cd00609">
    <property type="entry name" value="AAT_like"/>
    <property type="match status" value="1"/>
</dbReference>
<dbReference type="GeneID" id="82203179"/>
<dbReference type="InterPro" id="IPR004839">
    <property type="entry name" value="Aminotransferase_I/II_large"/>
</dbReference>
<evidence type="ECO:0000256" key="2">
    <source>
        <dbReference type="ARBA" id="ARBA00007441"/>
    </source>
</evidence>
<dbReference type="Pfam" id="PF00155">
    <property type="entry name" value="Aminotran_1_2"/>
    <property type="match status" value="1"/>
</dbReference>
<evidence type="ECO:0000313" key="8">
    <source>
        <dbReference type="EMBL" id="OLU38434.1"/>
    </source>
</evidence>
<name>A0A1U7NEW2_9FIRM</name>
<dbReference type="FunFam" id="3.40.640.10:FF:000033">
    <property type="entry name" value="Aspartate aminotransferase"/>
    <property type="match status" value="1"/>
</dbReference>
<feature type="domain" description="Aminotransferase class I/classII large" evidence="7">
    <location>
        <begin position="29"/>
        <end position="378"/>
    </location>
</feature>
<evidence type="ECO:0000256" key="1">
    <source>
        <dbReference type="ARBA" id="ARBA00001933"/>
    </source>
</evidence>
<dbReference type="OrthoDB" id="9802328at2"/>
<dbReference type="EC" id="2.6.1.-" evidence="6"/>
<dbReference type="InterPro" id="IPR015422">
    <property type="entry name" value="PyrdxlP-dep_Trfase_small"/>
</dbReference>
<reference evidence="8 9" key="1">
    <citation type="submission" date="2016-11" db="EMBL/GenBank/DDBJ databases">
        <title>Description of two novel members of the family Erysipelotrichaceae: Ileibacterium lipovorans gen. nov., sp. nov. and Dubosiella newyorkensis, gen. nov., sp. nov.</title>
        <authorList>
            <person name="Cox L.M."/>
            <person name="Sohn J."/>
            <person name="Tyrrell K.L."/>
            <person name="Citron D.M."/>
            <person name="Lawson P.A."/>
            <person name="Patel N.B."/>
            <person name="Iizumi T."/>
            <person name="Perez-Perez G.I."/>
            <person name="Goldstein E.J."/>
            <person name="Blaser M.J."/>
        </authorList>
    </citation>
    <scope>NUCLEOTIDE SEQUENCE [LARGE SCALE GENOMIC DNA]</scope>
    <source>
        <strain evidence="8 9">NYU-BL-A3</strain>
    </source>
</reference>
<sequence>MIKKPSQAVIDIKPSGIRKFFDLASSMKGVISLGVGEPDFDTPWHVTEAGVDSLANGQTHYTANRGLLRLRQEISKFHDEHYGTKYDPDKEIIVTVGGSEAVDLCCRTLLEPGDEVIVLDPNYVAYEPAILLQHAKPVFIELKEETEFKLLPEDLEKAITDKTKAIILNYPSNPTGGVMTREDYEKLVPIIKKSGIYVISDEIYAELTFDGEFASLAQFDEVKDQVIVINGFSKAFAMTGWRLGYTLSSREISSLMLKIHQFVIMSAPTPAQHAAIEALKNGYPDVLEMKKSYEQRRNLLVSRLNKMGLKTNMPHGTFYVFANIKPSRLSSDDFCTQLLEQEKVAIVPGTAFGVHGEGFVRISYATSLDNIKKACEKIEHFLETLDNQRKEELEAEVLEVMEEIISI</sequence>
<evidence type="ECO:0000256" key="3">
    <source>
        <dbReference type="ARBA" id="ARBA00022576"/>
    </source>
</evidence>
<evidence type="ECO:0000313" key="9">
    <source>
        <dbReference type="Proteomes" id="UP000186341"/>
    </source>
</evidence>
<protein>
    <recommendedName>
        <fullName evidence="6">Aminotransferase</fullName>
        <ecNumber evidence="6">2.6.1.-</ecNumber>
    </recommendedName>
</protein>
<accession>A0A1U7NEW2</accession>
<evidence type="ECO:0000256" key="6">
    <source>
        <dbReference type="RuleBase" id="RU000481"/>
    </source>
</evidence>
<keyword evidence="5" id="KW-0663">Pyridoxal phosphate</keyword>
<keyword evidence="9" id="KW-1185">Reference proteome</keyword>
<evidence type="ECO:0000256" key="4">
    <source>
        <dbReference type="ARBA" id="ARBA00022679"/>
    </source>
</evidence>
<dbReference type="AlphaFoldDB" id="A0A1U7NEW2"/>
<evidence type="ECO:0000259" key="7">
    <source>
        <dbReference type="Pfam" id="PF00155"/>
    </source>
</evidence>
<evidence type="ECO:0000256" key="5">
    <source>
        <dbReference type="ARBA" id="ARBA00022898"/>
    </source>
</evidence>
<dbReference type="PANTHER" id="PTHR46383:SF3">
    <property type="entry name" value="ASPARTATE AMINOTRANSFERASE-RELATED"/>
    <property type="match status" value="1"/>
</dbReference>
<dbReference type="GO" id="GO:0030170">
    <property type="term" value="F:pyridoxal phosphate binding"/>
    <property type="evidence" value="ECO:0007669"/>
    <property type="project" value="InterPro"/>
</dbReference>
<proteinExistence type="inferred from homology"/>
<dbReference type="InterPro" id="IPR015421">
    <property type="entry name" value="PyrdxlP-dep_Trfase_major"/>
</dbReference>
<dbReference type="Proteomes" id="UP000186341">
    <property type="component" value="Unassembled WGS sequence"/>
</dbReference>
<comment type="cofactor">
    <cofactor evidence="1 6">
        <name>pyridoxal 5'-phosphate</name>
        <dbReference type="ChEBI" id="CHEBI:597326"/>
    </cofactor>
</comment>
<gene>
    <name evidence="8" type="ORF">BO222_08360</name>
</gene>
<dbReference type="Gene3D" id="3.40.640.10">
    <property type="entry name" value="Type I PLP-dependent aspartate aminotransferase-like (Major domain)"/>
    <property type="match status" value="1"/>
</dbReference>
<keyword evidence="3 6" id="KW-0032">Aminotransferase</keyword>
<dbReference type="InterPro" id="IPR004838">
    <property type="entry name" value="NHTrfase_class1_PyrdxlP-BS"/>
</dbReference>
<dbReference type="PROSITE" id="PS00105">
    <property type="entry name" value="AA_TRANSFER_CLASS_1"/>
    <property type="match status" value="1"/>
</dbReference>
<dbReference type="RefSeq" id="WP_075820123.1">
    <property type="nucleotide sequence ID" value="NZ_CAOUMU010000034.1"/>
</dbReference>
<keyword evidence="4 6" id="KW-0808">Transferase</keyword>
<dbReference type="PANTHER" id="PTHR46383">
    <property type="entry name" value="ASPARTATE AMINOTRANSFERASE"/>
    <property type="match status" value="1"/>
</dbReference>
<comment type="similarity">
    <text evidence="2 6">Belongs to the class-I pyridoxal-phosphate-dependent aminotransferase family.</text>
</comment>
<dbReference type="Gene3D" id="3.90.1150.10">
    <property type="entry name" value="Aspartate Aminotransferase, domain 1"/>
    <property type="match status" value="1"/>
</dbReference>
<dbReference type="InterPro" id="IPR050596">
    <property type="entry name" value="AspAT/PAT-like"/>
</dbReference>
<dbReference type="GO" id="GO:0008483">
    <property type="term" value="F:transaminase activity"/>
    <property type="evidence" value="ECO:0007669"/>
    <property type="project" value="UniProtKB-KW"/>
</dbReference>
<dbReference type="GO" id="GO:0006520">
    <property type="term" value="P:amino acid metabolic process"/>
    <property type="evidence" value="ECO:0007669"/>
    <property type="project" value="InterPro"/>
</dbReference>